<dbReference type="GO" id="GO:0000917">
    <property type="term" value="P:division septum assembly"/>
    <property type="evidence" value="ECO:0007669"/>
    <property type="project" value="UniProtKB-KW"/>
</dbReference>
<evidence type="ECO:0000256" key="9">
    <source>
        <dbReference type="ARBA" id="ARBA00022960"/>
    </source>
</evidence>
<dbReference type="KEGG" id="gca:Galf_0328"/>
<evidence type="ECO:0000313" key="19">
    <source>
        <dbReference type="EMBL" id="ADL54372.1"/>
    </source>
</evidence>
<keyword evidence="19" id="KW-0328">Glycosyltransferase</keyword>
<evidence type="ECO:0000256" key="2">
    <source>
        <dbReference type="ARBA" id="ARBA00022475"/>
    </source>
</evidence>
<dbReference type="GO" id="GO:0008360">
    <property type="term" value="P:regulation of cell shape"/>
    <property type="evidence" value="ECO:0007669"/>
    <property type="project" value="UniProtKB-KW"/>
</dbReference>
<dbReference type="PANTHER" id="PTHR30627">
    <property type="entry name" value="PEPTIDOGLYCAN D,D-TRANSPEPTIDASE"/>
    <property type="match status" value="1"/>
</dbReference>
<keyword evidence="4 16" id="KW-0132">Cell division</keyword>
<keyword evidence="6 16" id="KW-0645">Protease</keyword>
<keyword evidence="5 16" id="KW-0121">Carboxypeptidase</keyword>
<dbReference type="GO" id="GO:0043093">
    <property type="term" value="P:FtsZ-dependent cytokinesis"/>
    <property type="evidence" value="ECO:0007669"/>
    <property type="project" value="UniProtKB-UniRule"/>
</dbReference>
<dbReference type="Pfam" id="PF03717">
    <property type="entry name" value="PBP_dimer"/>
    <property type="match status" value="1"/>
</dbReference>
<comment type="subcellular location">
    <subcellularLocation>
        <location evidence="1">Membrane</location>
    </subcellularLocation>
</comment>
<evidence type="ECO:0000256" key="16">
    <source>
        <dbReference type="HAMAP-Rule" id="MF_02080"/>
    </source>
</evidence>
<feature type="active site" description="Acyl-ester intermediate" evidence="16">
    <location>
        <position position="306"/>
    </location>
</feature>
<keyword evidence="20" id="KW-1185">Reference proteome</keyword>
<dbReference type="EC" id="3.4.16.4" evidence="16"/>
<keyword evidence="3 16" id="KW-0997">Cell inner membrane</keyword>
<dbReference type="HOGENOM" id="CLU_009289_6_2_4"/>
<keyword evidence="14 16" id="KW-0131">Cell cycle</keyword>
<evidence type="ECO:0000256" key="7">
    <source>
        <dbReference type="ARBA" id="ARBA00022692"/>
    </source>
</evidence>
<evidence type="ECO:0000256" key="3">
    <source>
        <dbReference type="ARBA" id="ARBA00022519"/>
    </source>
</evidence>
<evidence type="ECO:0000313" key="20">
    <source>
        <dbReference type="Proteomes" id="UP000001235"/>
    </source>
</evidence>
<evidence type="ECO:0000259" key="18">
    <source>
        <dbReference type="Pfam" id="PF03717"/>
    </source>
</evidence>
<dbReference type="InterPro" id="IPR012338">
    <property type="entry name" value="Beta-lactam/transpept-like"/>
</dbReference>
<dbReference type="Proteomes" id="UP000001235">
    <property type="component" value="Chromosome"/>
</dbReference>
<keyword evidence="13 16" id="KW-0717">Septation</keyword>
<evidence type="ECO:0000256" key="1">
    <source>
        <dbReference type="ARBA" id="ARBA00004370"/>
    </source>
</evidence>
<dbReference type="OrthoDB" id="9789078at2"/>
<dbReference type="HAMAP" id="MF_02080">
    <property type="entry name" value="FtsI_transpept"/>
    <property type="match status" value="1"/>
</dbReference>
<comment type="catalytic activity">
    <reaction evidence="16">
        <text>Preferential cleavage: (Ac)2-L-Lys-D-Ala-|-D-Ala. Also transpeptidation of peptidyl-alanyl moieties that are N-acyl substituents of D-alanine.</text>
        <dbReference type="EC" id="3.4.16.4"/>
    </reaction>
</comment>
<dbReference type="eggNOG" id="COG0768">
    <property type="taxonomic scope" value="Bacteria"/>
</dbReference>
<keyword evidence="2 16" id="KW-1003">Cell membrane</keyword>
<keyword evidence="7 16" id="KW-0812">Transmembrane</keyword>
<dbReference type="Gene3D" id="3.30.450.330">
    <property type="match status" value="1"/>
</dbReference>
<evidence type="ECO:0000256" key="8">
    <source>
        <dbReference type="ARBA" id="ARBA00022801"/>
    </source>
</evidence>
<evidence type="ECO:0000256" key="10">
    <source>
        <dbReference type="ARBA" id="ARBA00022984"/>
    </source>
</evidence>
<keyword evidence="12 16" id="KW-0472">Membrane</keyword>
<dbReference type="SUPFAM" id="SSF56601">
    <property type="entry name" value="beta-lactamase/transpeptidase-like"/>
    <property type="match status" value="1"/>
</dbReference>
<sequence>MKYTAKSNDSITAKLPGWRAIVLFALLLLCLAGLVGRAIYLQGIRDDFLQEKGNQRYSRIIEVSAHRGMITDRNGEPLAVSTPVESVWASPSDIKIDDANETKISPQQLKQLAQALGMRVTDVHDHLSDVKRDFVFLKRQLPPEQSGSVAKLNLPGISLQHEYRRYYPAGEEFAQMLGFTGQDDNGQEGLELVLQNQLAGKLGSQRVIKDRRGHIVEDAGSLTPPKPGGDIALSLDSKIQHLAYRELKLAVAQHQAKAGAIVVLDANSGEVLALANYPSYNPNNRTRVSTQAMRNRAVADVFEPGSTMKPFTIATALNIGKVRPDTMINTENGVFTVGNKKIHDTHAEPMLSVSQVIQKSSNVGAAKIALSMEPDTMWQTFYDAGFGHHTGSNFPGEAIGMLRDAKSWKPIEQATMSYGHGISVNLLQLARAYTVFAGDGEIKPVSMLKLDQPAAGKPVFSSKTAAQLRMMMESVVMPGGTAPLAQVAGYRVAGKTGTAHKLDGRHYSNRYVASFVGLAPVSAPRLIVAVMIDEPSAGQYYGGLVAAPVFSQVVAGALHLLNVPNDAPLDNVIAAPAEIVREEI</sequence>
<evidence type="ECO:0000256" key="5">
    <source>
        <dbReference type="ARBA" id="ARBA00022645"/>
    </source>
</evidence>
<dbReference type="InterPro" id="IPR005311">
    <property type="entry name" value="PBP_dimer"/>
</dbReference>
<accession>D9SJM3</accession>
<keyword evidence="9 16" id="KW-0133">Cell shape</keyword>
<keyword evidence="15 16" id="KW-0961">Cell wall biogenesis/degradation</keyword>
<dbReference type="InterPro" id="IPR037532">
    <property type="entry name" value="FtsI_transpept"/>
</dbReference>
<dbReference type="GO" id="GO:0009002">
    <property type="term" value="F:serine-type D-Ala-D-Ala carboxypeptidase activity"/>
    <property type="evidence" value="ECO:0007669"/>
    <property type="project" value="UniProtKB-UniRule"/>
</dbReference>
<evidence type="ECO:0000256" key="14">
    <source>
        <dbReference type="ARBA" id="ARBA00023306"/>
    </source>
</evidence>
<evidence type="ECO:0000256" key="6">
    <source>
        <dbReference type="ARBA" id="ARBA00022670"/>
    </source>
</evidence>
<dbReference type="PANTHER" id="PTHR30627:SF1">
    <property type="entry name" value="PEPTIDOGLYCAN D,D-TRANSPEPTIDASE FTSI"/>
    <property type="match status" value="1"/>
</dbReference>
<comment type="pathway">
    <text evidence="16">Cell wall biogenesis; peptidoglycan biosynthesis.</text>
</comment>
<dbReference type="Gene3D" id="3.40.710.10">
    <property type="entry name" value="DD-peptidase/beta-lactamase superfamily"/>
    <property type="match status" value="1"/>
</dbReference>
<organism evidence="19 20">
    <name type="scientific">Gallionella capsiferriformans (strain ES-2)</name>
    <name type="common">Gallionella ferruginea capsiferriformans (strain ES-2)</name>
    <dbReference type="NCBI Taxonomy" id="395494"/>
    <lineage>
        <taxon>Bacteria</taxon>
        <taxon>Pseudomonadati</taxon>
        <taxon>Pseudomonadota</taxon>
        <taxon>Betaproteobacteria</taxon>
        <taxon>Nitrosomonadales</taxon>
        <taxon>Gallionellaceae</taxon>
        <taxon>Gallionella</taxon>
    </lineage>
</organism>
<dbReference type="GO" id="GO:0006508">
    <property type="term" value="P:proteolysis"/>
    <property type="evidence" value="ECO:0007669"/>
    <property type="project" value="UniProtKB-KW"/>
</dbReference>
<dbReference type="EMBL" id="CP002159">
    <property type="protein sequence ID" value="ADL54372.1"/>
    <property type="molecule type" value="Genomic_DNA"/>
</dbReference>
<dbReference type="InterPro" id="IPR036138">
    <property type="entry name" value="PBP_dimer_sf"/>
</dbReference>
<gene>
    <name evidence="16" type="primary">ftsI</name>
    <name evidence="19" type="ordered locus">Galf_0328</name>
</gene>
<dbReference type="GO" id="GO:0008955">
    <property type="term" value="F:peptidoglycan glycosyltransferase activity"/>
    <property type="evidence" value="ECO:0007669"/>
    <property type="project" value="InterPro"/>
</dbReference>
<keyword evidence="11 16" id="KW-1133">Transmembrane helix</keyword>
<protein>
    <recommendedName>
        <fullName evidence="16">Peptidoglycan D,D-transpeptidase FtsI</fullName>
        <ecNumber evidence="16">3.4.16.4</ecNumber>
    </recommendedName>
    <alternativeName>
        <fullName evidence="16">Penicillin-binding protein 3</fullName>
        <shortName evidence="16">PBP-3</shortName>
    </alternativeName>
</protein>
<dbReference type="SUPFAM" id="SSF56519">
    <property type="entry name" value="Penicillin binding protein dimerisation domain"/>
    <property type="match status" value="1"/>
</dbReference>
<comment type="similarity">
    <text evidence="16">Belongs to the transpeptidase family. FtsI subfamily.</text>
</comment>
<evidence type="ECO:0000256" key="12">
    <source>
        <dbReference type="ARBA" id="ARBA00023136"/>
    </source>
</evidence>
<dbReference type="GO" id="GO:0008658">
    <property type="term" value="F:penicillin binding"/>
    <property type="evidence" value="ECO:0007669"/>
    <property type="project" value="InterPro"/>
</dbReference>
<feature type="domain" description="Penicillin-binding protein dimerisation" evidence="18">
    <location>
        <begin position="63"/>
        <end position="217"/>
    </location>
</feature>
<dbReference type="STRING" id="395494.Galf_0328"/>
<reference evidence="19 20" key="1">
    <citation type="submission" date="2010-08" db="EMBL/GenBank/DDBJ databases">
        <title>Complete sequence of Gallionella capsiferriformans ES-2.</title>
        <authorList>
            <consortium name="US DOE Joint Genome Institute"/>
            <person name="Lucas S."/>
            <person name="Copeland A."/>
            <person name="Lapidus A."/>
            <person name="Cheng J.-F."/>
            <person name="Bruce D."/>
            <person name="Goodwin L."/>
            <person name="Pitluck S."/>
            <person name="Chertkov O."/>
            <person name="Davenport K.W."/>
            <person name="Detter J.C."/>
            <person name="Han C."/>
            <person name="Tapia R."/>
            <person name="Land M."/>
            <person name="Hauser L."/>
            <person name="Chang Y.-J."/>
            <person name="Jeffries C."/>
            <person name="Kyrpides N."/>
            <person name="Ivanova N."/>
            <person name="Mikhailova N."/>
            <person name="Shelobolina E.S."/>
            <person name="Picardal F."/>
            <person name="Roden E."/>
            <person name="Emerson D."/>
            <person name="Woyke T."/>
        </authorList>
    </citation>
    <scope>NUCLEOTIDE SEQUENCE [LARGE SCALE GENOMIC DNA]</scope>
    <source>
        <strain evidence="19 20">ES-2</strain>
    </source>
</reference>
<comment type="function">
    <text evidence="16">Catalyzes cross-linking of the peptidoglycan cell wall at the division septum.</text>
</comment>
<dbReference type="Gene3D" id="3.90.1310.10">
    <property type="entry name" value="Penicillin-binding protein 2a (Domain 2)"/>
    <property type="match status" value="1"/>
</dbReference>
<keyword evidence="10 16" id="KW-0573">Peptidoglycan synthesis</keyword>
<evidence type="ECO:0000259" key="17">
    <source>
        <dbReference type="Pfam" id="PF00905"/>
    </source>
</evidence>
<name>D9SJM3_GALCS</name>
<dbReference type="GO" id="GO:0071555">
    <property type="term" value="P:cell wall organization"/>
    <property type="evidence" value="ECO:0007669"/>
    <property type="project" value="UniProtKB-KW"/>
</dbReference>
<keyword evidence="8 16" id="KW-0378">Hydrolase</keyword>
<evidence type="ECO:0000256" key="13">
    <source>
        <dbReference type="ARBA" id="ARBA00023210"/>
    </source>
</evidence>
<dbReference type="UniPathway" id="UPA00219"/>
<evidence type="ECO:0000256" key="15">
    <source>
        <dbReference type="ARBA" id="ARBA00023316"/>
    </source>
</evidence>
<dbReference type="InterPro" id="IPR050515">
    <property type="entry name" value="Beta-lactam/transpept"/>
</dbReference>
<dbReference type="GO" id="GO:0009252">
    <property type="term" value="P:peptidoglycan biosynthetic process"/>
    <property type="evidence" value="ECO:0007669"/>
    <property type="project" value="UniProtKB-UniRule"/>
</dbReference>
<dbReference type="AlphaFoldDB" id="D9SJM3"/>
<keyword evidence="19" id="KW-0808">Transferase</keyword>
<evidence type="ECO:0000256" key="4">
    <source>
        <dbReference type="ARBA" id="ARBA00022618"/>
    </source>
</evidence>
<dbReference type="InterPro" id="IPR001460">
    <property type="entry name" value="PCN-bd_Tpept"/>
</dbReference>
<dbReference type="GO" id="GO:0005886">
    <property type="term" value="C:plasma membrane"/>
    <property type="evidence" value="ECO:0007669"/>
    <property type="project" value="UniProtKB-UniRule"/>
</dbReference>
<evidence type="ECO:0000256" key="11">
    <source>
        <dbReference type="ARBA" id="ARBA00022989"/>
    </source>
</evidence>
<dbReference type="RefSeq" id="WP_013292315.1">
    <property type="nucleotide sequence ID" value="NC_014394.1"/>
</dbReference>
<dbReference type="Pfam" id="PF00905">
    <property type="entry name" value="Transpeptidase"/>
    <property type="match status" value="1"/>
</dbReference>
<feature type="domain" description="Penicillin-binding protein transpeptidase" evidence="17">
    <location>
        <begin position="259"/>
        <end position="554"/>
    </location>
</feature>
<proteinExistence type="inferred from homology"/>